<dbReference type="RefSeq" id="WP_220620657.1">
    <property type="nucleotide sequence ID" value="NZ_RKLR01000019.1"/>
</dbReference>
<evidence type="ECO:0000313" key="2">
    <source>
        <dbReference type="Proteomes" id="UP001430377"/>
    </source>
</evidence>
<organism evidence="1 2">
    <name type="scientific">Haloarcula rubra</name>
    <dbReference type="NCBI Taxonomy" id="2487747"/>
    <lineage>
        <taxon>Archaea</taxon>
        <taxon>Methanobacteriati</taxon>
        <taxon>Methanobacteriota</taxon>
        <taxon>Stenosarchaea group</taxon>
        <taxon>Halobacteria</taxon>
        <taxon>Halobacteriales</taxon>
        <taxon>Haloarculaceae</taxon>
        <taxon>Haloarcula</taxon>
    </lineage>
</organism>
<protein>
    <submittedName>
        <fullName evidence="1">Uncharacterized protein</fullName>
    </submittedName>
</protein>
<name>A0AAW4PZZ6_9EURY</name>
<proteinExistence type="predicted"/>
<sequence>MTDRELYVIRAPTSVQTNAKRRGRQKTAAQGLLNSDTGSVQAIATEPGEKDIRFEYRGQYAEKIVSELKELASSSTIDEVPYAAVSESTPSDGYYTVQSASANRNDPRTDKLQVFDGVLVEAGTRANKRRVVRLNKNQADHPFGNETTAEVAVPATATQVQWLDRETESTSDPSLVTTRSAELGDVEIYDLQAAPYANATLVYDIPYADEGPVDVRVWDERGVGSRTDADGVLQFQKVFSTAHEYSGERVISNGLVRLRVDQSPALSVERWDDGAGEWTSQSLGSSSWSVSDIDIRHIGMARADARVVFADGSSEYPLDVSIKRGWTDPLWMEIDGEGGTEPRVADLLDPAASEQLYDPGADLGLVNRAVVQ</sequence>
<dbReference type="AlphaFoldDB" id="A0AAW4PZZ6"/>
<dbReference type="Proteomes" id="UP001430377">
    <property type="component" value="Unassembled WGS sequence"/>
</dbReference>
<accession>A0AAW4PZZ6</accession>
<gene>
    <name evidence="1" type="ORF">EGH21_22530</name>
</gene>
<comment type="caution">
    <text evidence="1">The sequence shown here is derived from an EMBL/GenBank/DDBJ whole genome shotgun (WGS) entry which is preliminary data.</text>
</comment>
<evidence type="ECO:0000313" key="1">
    <source>
        <dbReference type="EMBL" id="MBX0325798.1"/>
    </source>
</evidence>
<reference evidence="1 2" key="1">
    <citation type="submission" date="2021-06" db="EMBL/GenBank/DDBJ databases">
        <title>Halomicroarcula sp. a new haloarchaeum isolated from saline soil.</title>
        <authorList>
            <person name="Duran-Viseras A."/>
            <person name="Sanchez-Porro C."/>
            <person name="Ventosa A."/>
        </authorList>
    </citation>
    <scope>NUCLEOTIDE SEQUENCE [LARGE SCALE GENOMIC DNA]</scope>
    <source>
        <strain evidence="1 2">F13</strain>
    </source>
</reference>
<keyword evidence="2" id="KW-1185">Reference proteome</keyword>
<dbReference type="EMBL" id="RKLR01000019">
    <property type="protein sequence ID" value="MBX0325798.1"/>
    <property type="molecule type" value="Genomic_DNA"/>
</dbReference>